<feature type="region of interest" description="Disordered" evidence="1">
    <location>
        <begin position="618"/>
        <end position="666"/>
    </location>
</feature>
<feature type="compositionally biased region" description="Basic and acidic residues" evidence="1">
    <location>
        <begin position="619"/>
        <end position="632"/>
    </location>
</feature>
<feature type="chain" id="PRO_5039304889" evidence="3">
    <location>
        <begin position="33"/>
        <end position="666"/>
    </location>
</feature>
<keyword evidence="2" id="KW-0812">Transmembrane</keyword>
<dbReference type="AlphaFoldDB" id="A0A9D1MI16"/>
<gene>
    <name evidence="4" type="ORF">IAB05_03405</name>
</gene>
<name>A0A9D1MI16_9FIRM</name>
<dbReference type="Proteomes" id="UP000824094">
    <property type="component" value="Unassembled WGS sequence"/>
</dbReference>
<keyword evidence="3" id="KW-0732">Signal</keyword>
<protein>
    <submittedName>
        <fullName evidence="4">Uncharacterized protein</fullName>
    </submittedName>
</protein>
<dbReference type="EMBL" id="DVNF01000099">
    <property type="protein sequence ID" value="HIU60423.1"/>
    <property type="molecule type" value="Genomic_DNA"/>
</dbReference>
<proteinExistence type="predicted"/>
<feature type="compositionally biased region" description="Polar residues" evidence="1">
    <location>
        <begin position="636"/>
        <end position="647"/>
    </location>
</feature>
<keyword evidence="2" id="KW-0472">Membrane</keyword>
<feature type="compositionally biased region" description="Basic and acidic residues" evidence="1">
    <location>
        <begin position="651"/>
        <end position="666"/>
    </location>
</feature>
<keyword evidence="2" id="KW-1133">Transmembrane helix</keyword>
<accession>A0A9D1MI16</accession>
<evidence type="ECO:0000313" key="4">
    <source>
        <dbReference type="EMBL" id="HIU60423.1"/>
    </source>
</evidence>
<evidence type="ECO:0000256" key="3">
    <source>
        <dbReference type="SAM" id="SignalP"/>
    </source>
</evidence>
<reference evidence="4" key="1">
    <citation type="submission" date="2020-10" db="EMBL/GenBank/DDBJ databases">
        <authorList>
            <person name="Gilroy R."/>
        </authorList>
    </citation>
    <scope>NUCLEOTIDE SEQUENCE</scope>
    <source>
        <strain evidence="4">18911</strain>
    </source>
</reference>
<reference evidence="4" key="2">
    <citation type="journal article" date="2021" name="PeerJ">
        <title>Extensive microbial diversity within the chicken gut microbiome revealed by metagenomics and culture.</title>
        <authorList>
            <person name="Gilroy R."/>
            <person name="Ravi A."/>
            <person name="Getino M."/>
            <person name="Pursley I."/>
            <person name="Horton D.L."/>
            <person name="Alikhan N.F."/>
            <person name="Baker D."/>
            <person name="Gharbi K."/>
            <person name="Hall N."/>
            <person name="Watson M."/>
            <person name="Adriaenssens E.M."/>
            <person name="Foster-Nyarko E."/>
            <person name="Jarju S."/>
            <person name="Secka A."/>
            <person name="Antonio M."/>
            <person name="Oren A."/>
            <person name="Chaudhuri R.R."/>
            <person name="La Ragione R."/>
            <person name="Hildebrand F."/>
            <person name="Pallen M.J."/>
        </authorList>
    </citation>
    <scope>NUCLEOTIDE SEQUENCE</scope>
    <source>
        <strain evidence="4">18911</strain>
    </source>
</reference>
<evidence type="ECO:0000256" key="1">
    <source>
        <dbReference type="SAM" id="MobiDB-lite"/>
    </source>
</evidence>
<organism evidence="4 5">
    <name type="scientific">Candidatus Stercoripulliclostridium merdigallinarum</name>
    <dbReference type="NCBI Taxonomy" id="2840951"/>
    <lineage>
        <taxon>Bacteria</taxon>
        <taxon>Bacillati</taxon>
        <taxon>Bacillota</taxon>
        <taxon>Clostridia</taxon>
        <taxon>Eubacteriales</taxon>
        <taxon>Candidatus Stercoripulliclostridium</taxon>
    </lineage>
</organism>
<evidence type="ECO:0000313" key="5">
    <source>
        <dbReference type="Proteomes" id="UP000824094"/>
    </source>
</evidence>
<comment type="caution">
    <text evidence="4">The sequence shown here is derived from an EMBL/GenBank/DDBJ whole genome shotgun (WGS) entry which is preliminary data.</text>
</comment>
<feature type="transmembrane region" description="Helical" evidence="2">
    <location>
        <begin position="584"/>
        <end position="607"/>
    </location>
</feature>
<feature type="signal peptide" evidence="3">
    <location>
        <begin position="1"/>
        <end position="32"/>
    </location>
</feature>
<sequence length="666" mass="72234">MEILKKTKKAFPLIAFLSLLLIAAIISGNSHAVFPAFADNQTAVGGGSLQIYIAPMASNESSKDPVPSFYSGGIWGTNADTGESSVLNGAVLSVKVPANVDAFVAYDLDTAGEIWAIRGEDEINGVPYLKLDHSSEALQTNRDYDQVVGDSTVGEYYPMSWRYEGESGDHTQRQYIFRLGAAGTLSVRVTDGTNVNEQDYVVANIDWTGAQPVYNEAVGGYMMGLQTGTANGMPTYAVRIDFTDAFPNTAPYSAASGIKEIYVLRFDDSLTDSAEDEVPDFTTEELEDLVKEHTAYQTGFNSSVRNATVRFDLQNDGWYYYYTIDGVGNISIGPLLDNKLEISGDPDYIIKAEVGGGTIVDYNVKSNIEAAEALIREHAPGTENAVTEKLYDDVNEALAQLTFAFRTLGDTEEALLKKGELYFEFFNGVYATLLSAVESGEEFVSFEVINDYLVNGEFSVGEVEGAVQGKPGDEVMVRISLGGIDRGMDGYNEIRSAAGNNGKIIRIDYILYLNGEPMTSDAVAGSFILDYKHESGVDCVFVKQSDGIYVKANIPGANFDRIMLGGASGTIYLVIDGEDNATPYWVWIIVGIAAALMIAAAVTLIVLKRKGIIGKKAKRNPEKPKTVTDTVKKQSQKSAVNNKSGNVETDENGRADRLSQKGDYDD</sequence>
<evidence type="ECO:0000256" key="2">
    <source>
        <dbReference type="SAM" id="Phobius"/>
    </source>
</evidence>